<dbReference type="SUPFAM" id="SSF55920">
    <property type="entry name" value="Creatinase/aminopeptidase"/>
    <property type="match status" value="1"/>
</dbReference>
<dbReference type="InterPro" id="IPR000994">
    <property type="entry name" value="Pept_M24"/>
</dbReference>
<dbReference type="KEGG" id="msv:Mesil_2885"/>
<comment type="subunit">
    <text evidence="6">Monomer.</text>
</comment>
<feature type="binding site" evidence="6">
    <location>
        <position position="111"/>
    </location>
    <ligand>
        <name>a divalent metal cation</name>
        <dbReference type="ChEBI" id="CHEBI:60240"/>
        <label>2</label>
        <note>catalytic</note>
    </ligand>
</feature>
<feature type="binding site" evidence="6">
    <location>
        <position position="239"/>
    </location>
    <ligand>
        <name>a divalent metal cation</name>
        <dbReference type="ChEBI" id="CHEBI:60240"/>
        <label>2</label>
        <note>catalytic</note>
    </ligand>
</feature>
<dbReference type="Proteomes" id="UP000001916">
    <property type="component" value="Chromosome"/>
</dbReference>
<dbReference type="GO" id="GO:0006508">
    <property type="term" value="P:proteolysis"/>
    <property type="evidence" value="ECO:0007669"/>
    <property type="project" value="UniProtKB-KW"/>
</dbReference>
<evidence type="ECO:0000256" key="3">
    <source>
        <dbReference type="ARBA" id="ARBA00022670"/>
    </source>
</evidence>
<keyword evidence="2 6" id="KW-0031">Aminopeptidase</keyword>
<comment type="similarity">
    <text evidence="6">Belongs to the peptidase M24A family. Methionine aminopeptidase type 1 subfamily.</text>
</comment>
<name>D7BCZ3_ALLS1</name>
<evidence type="ECO:0000313" key="10">
    <source>
        <dbReference type="Proteomes" id="UP000001916"/>
    </source>
</evidence>
<dbReference type="InterPro" id="IPR002467">
    <property type="entry name" value="Pept_M24A_MAP1"/>
</dbReference>
<reference evidence="9 10" key="1">
    <citation type="journal article" date="2010" name="Stand. Genomic Sci.">
        <title>Complete genome sequence of Meiothermus silvanus type strain (VI-R2).</title>
        <authorList>
            <person name="Sikorski J."/>
            <person name="Tindall B.J."/>
            <person name="Lowry S."/>
            <person name="Lucas S."/>
            <person name="Nolan M."/>
            <person name="Copeland A."/>
            <person name="Glavina Del Rio T."/>
            <person name="Tice H."/>
            <person name="Cheng J.F."/>
            <person name="Han C."/>
            <person name="Pitluck S."/>
            <person name="Liolios K."/>
            <person name="Ivanova N."/>
            <person name="Mavromatis K."/>
            <person name="Mikhailova N."/>
            <person name="Pati A."/>
            <person name="Goodwin L."/>
            <person name="Chen A."/>
            <person name="Palaniappan K."/>
            <person name="Land M."/>
            <person name="Hauser L."/>
            <person name="Chang Y.J."/>
            <person name="Jeffries C.D."/>
            <person name="Rohde M."/>
            <person name="Goker M."/>
            <person name="Woyke T."/>
            <person name="Bristow J."/>
            <person name="Eisen J.A."/>
            <person name="Markowitz V."/>
            <person name="Hugenholtz P."/>
            <person name="Kyrpides N.C."/>
            <person name="Klenk H.P."/>
            <person name="Lapidus A."/>
        </authorList>
    </citation>
    <scope>NUCLEOTIDE SEQUENCE [LARGE SCALE GENOMIC DNA]</scope>
    <source>
        <strain evidence="10">ATCC 700542 / DSM 9946 / VI-R2</strain>
    </source>
</reference>
<feature type="binding site" evidence="6">
    <location>
        <position position="208"/>
    </location>
    <ligand>
        <name>a divalent metal cation</name>
        <dbReference type="ChEBI" id="CHEBI:60240"/>
        <label>2</label>
        <note>catalytic</note>
    </ligand>
</feature>
<comment type="catalytic activity">
    <reaction evidence="6 7">
        <text>Release of N-terminal amino acids, preferentially methionine, from peptides and arylamides.</text>
        <dbReference type="EC" id="3.4.11.18"/>
    </reaction>
</comment>
<organism evidence="9 10">
    <name type="scientific">Allomeiothermus silvanus (strain ATCC 700542 / DSM 9946 / NBRC 106475 / NCIMB 13440 / VI-R2)</name>
    <name type="common">Thermus silvanus</name>
    <dbReference type="NCBI Taxonomy" id="526227"/>
    <lineage>
        <taxon>Bacteria</taxon>
        <taxon>Thermotogati</taxon>
        <taxon>Deinococcota</taxon>
        <taxon>Deinococci</taxon>
        <taxon>Thermales</taxon>
        <taxon>Thermaceae</taxon>
        <taxon>Allomeiothermus</taxon>
    </lineage>
</organism>
<evidence type="ECO:0000256" key="1">
    <source>
        <dbReference type="ARBA" id="ARBA00002521"/>
    </source>
</evidence>
<dbReference type="Pfam" id="PF00557">
    <property type="entry name" value="Peptidase_M24"/>
    <property type="match status" value="1"/>
</dbReference>
<dbReference type="PRINTS" id="PR00599">
    <property type="entry name" value="MAPEPTIDASE"/>
</dbReference>
<feature type="binding site" evidence="6">
    <location>
        <position position="111"/>
    </location>
    <ligand>
        <name>a divalent metal cation</name>
        <dbReference type="ChEBI" id="CHEBI:60240"/>
        <label>1</label>
    </ligand>
</feature>
<dbReference type="PANTHER" id="PTHR43330">
    <property type="entry name" value="METHIONINE AMINOPEPTIDASE"/>
    <property type="match status" value="1"/>
</dbReference>
<dbReference type="PROSITE" id="PS00680">
    <property type="entry name" value="MAP_1"/>
    <property type="match status" value="1"/>
</dbReference>
<gene>
    <name evidence="6" type="primary">map</name>
    <name evidence="9" type="ordered locus">Mesil_2885</name>
</gene>
<evidence type="ECO:0000256" key="4">
    <source>
        <dbReference type="ARBA" id="ARBA00022723"/>
    </source>
</evidence>
<dbReference type="GO" id="GO:0004239">
    <property type="term" value="F:initiator methionyl aminopeptidase activity"/>
    <property type="evidence" value="ECO:0007669"/>
    <property type="project" value="UniProtKB-UniRule"/>
</dbReference>
<dbReference type="HOGENOM" id="CLU_015857_0_1_0"/>
<feature type="binding site" evidence="6">
    <location>
        <position position="100"/>
    </location>
    <ligand>
        <name>a divalent metal cation</name>
        <dbReference type="ChEBI" id="CHEBI:60240"/>
        <label>1</label>
    </ligand>
</feature>
<dbReference type="HAMAP" id="MF_01974">
    <property type="entry name" value="MetAP_1"/>
    <property type="match status" value="1"/>
</dbReference>
<dbReference type="PANTHER" id="PTHR43330:SF27">
    <property type="entry name" value="METHIONINE AMINOPEPTIDASE"/>
    <property type="match status" value="1"/>
</dbReference>
<protein>
    <recommendedName>
        <fullName evidence="6 7">Methionine aminopeptidase</fullName>
        <shortName evidence="6">MAP</shortName>
        <shortName evidence="6">MetAP</shortName>
        <ecNumber evidence="6 7">3.4.11.18</ecNumber>
    </recommendedName>
    <alternativeName>
        <fullName evidence="6">Peptidase M</fullName>
    </alternativeName>
</protein>
<evidence type="ECO:0000256" key="7">
    <source>
        <dbReference type="RuleBase" id="RU003653"/>
    </source>
</evidence>
<evidence type="ECO:0000256" key="2">
    <source>
        <dbReference type="ARBA" id="ARBA00022438"/>
    </source>
</evidence>
<dbReference type="GO" id="GO:0005829">
    <property type="term" value="C:cytosol"/>
    <property type="evidence" value="ECO:0007669"/>
    <property type="project" value="TreeGrafter"/>
</dbReference>
<dbReference type="eggNOG" id="COG0024">
    <property type="taxonomic scope" value="Bacteria"/>
</dbReference>
<dbReference type="Gene3D" id="3.90.230.10">
    <property type="entry name" value="Creatinase/methionine aminopeptidase superfamily"/>
    <property type="match status" value="1"/>
</dbReference>
<dbReference type="CDD" id="cd01086">
    <property type="entry name" value="MetAP1"/>
    <property type="match status" value="1"/>
</dbReference>
<keyword evidence="5 6" id="KW-0378">Hydrolase</keyword>
<evidence type="ECO:0000259" key="8">
    <source>
        <dbReference type="Pfam" id="PF00557"/>
    </source>
</evidence>
<dbReference type="AlphaFoldDB" id="D7BCZ3"/>
<comment type="function">
    <text evidence="1 6">Removes the N-terminal methionine from nascent proteins. The N-terminal methionine is often cleaved when the second residue in the primary sequence is small and uncharged (Met-Ala-, Cys, Gly, Pro, Ser, Thr, or Val). Requires deformylation of the N(alpha)-formylated initiator methionine before it can be hydrolyzed.</text>
</comment>
<dbReference type="STRING" id="526227.Mesil_2885"/>
<dbReference type="RefSeq" id="WP_013159260.1">
    <property type="nucleotide sequence ID" value="NC_014212.1"/>
</dbReference>
<accession>D7BCZ3</accession>
<feature type="binding site" evidence="6">
    <location>
        <position position="83"/>
    </location>
    <ligand>
        <name>substrate</name>
    </ligand>
</feature>
<evidence type="ECO:0000256" key="5">
    <source>
        <dbReference type="ARBA" id="ARBA00022801"/>
    </source>
</evidence>
<keyword evidence="3 6" id="KW-0645">Protease</keyword>
<proteinExistence type="inferred from homology"/>
<keyword evidence="4 6" id="KW-0479">Metal-binding</keyword>
<dbReference type="OrthoDB" id="9806388at2"/>
<dbReference type="EC" id="3.4.11.18" evidence="6 7"/>
<dbReference type="GO" id="GO:0046872">
    <property type="term" value="F:metal ion binding"/>
    <property type="evidence" value="ECO:0007669"/>
    <property type="project" value="UniProtKB-UniRule"/>
</dbReference>
<dbReference type="EMBL" id="CP002042">
    <property type="protein sequence ID" value="ADH64726.1"/>
    <property type="molecule type" value="Genomic_DNA"/>
</dbReference>
<keyword evidence="10" id="KW-1185">Reference proteome</keyword>
<evidence type="ECO:0000256" key="6">
    <source>
        <dbReference type="HAMAP-Rule" id="MF_01974"/>
    </source>
</evidence>
<sequence length="265" mass="29017">MAINIKSQWELERMAETGRLHTEIFALLEAHIRPGVSTYELDQIVLEAIHAKGGQAPQIGYRAGGNVPFPSATCMSVDDVVVHGLPSKKPLQEGQLLKVDFLFTYQGFTTDMARTYAIGKVSPEAERLMQVTEEAFWVGLEYLKPGNRLGDVAHAVQEFVEKKHGLWIVREMSGHGVGRELHEDPSVLNYGEPGKGAKLRPGMTLAFEPMVTLFPTNLVILSDGWTATAGRGNLAAHYENTVAVTEEGPRLLTGSPRFAPGVLAR</sequence>
<comment type="cofactor">
    <cofactor evidence="6">
        <name>Co(2+)</name>
        <dbReference type="ChEBI" id="CHEBI:48828"/>
    </cofactor>
    <cofactor evidence="6">
        <name>Zn(2+)</name>
        <dbReference type="ChEBI" id="CHEBI:29105"/>
    </cofactor>
    <cofactor evidence="6">
        <name>Mn(2+)</name>
        <dbReference type="ChEBI" id="CHEBI:29035"/>
    </cofactor>
    <cofactor evidence="6">
        <name>Fe(2+)</name>
        <dbReference type="ChEBI" id="CHEBI:29033"/>
    </cofactor>
    <text evidence="6">Binds 2 divalent metal cations per subunit. Has a high-affinity and a low affinity metal-binding site. The true nature of the physiological cofactor is under debate. The enzyme is active with cobalt, zinc, manganese or divalent iron ions. Most likely, methionine aminopeptidases function as mononuclear Fe(2+)-metalloproteases under physiological conditions, and the catalytically relevant metal-binding site has been assigned to the histidine-containing high-affinity site.</text>
</comment>
<dbReference type="InterPro" id="IPR036005">
    <property type="entry name" value="Creatinase/aminopeptidase-like"/>
</dbReference>
<feature type="binding site" evidence="6">
    <location>
        <position position="182"/>
    </location>
    <ligand>
        <name>substrate</name>
    </ligand>
</feature>
<dbReference type="NCBIfam" id="TIGR00500">
    <property type="entry name" value="met_pdase_I"/>
    <property type="match status" value="1"/>
</dbReference>
<dbReference type="GO" id="GO:0070006">
    <property type="term" value="F:metalloaminopeptidase activity"/>
    <property type="evidence" value="ECO:0007669"/>
    <property type="project" value="UniProtKB-UniRule"/>
</dbReference>
<feature type="domain" description="Peptidase M24" evidence="8">
    <location>
        <begin position="12"/>
        <end position="246"/>
    </location>
</feature>
<feature type="binding site" evidence="6">
    <location>
        <position position="239"/>
    </location>
    <ligand>
        <name>a divalent metal cation</name>
        <dbReference type="ChEBI" id="CHEBI:60240"/>
        <label>1</label>
    </ligand>
</feature>
<dbReference type="InterPro" id="IPR001714">
    <property type="entry name" value="Pept_M24_MAP"/>
</dbReference>
<feature type="binding site" evidence="6">
    <location>
        <position position="175"/>
    </location>
    <ligand>
        <name>a divalent metal cation</name>
        <dbReference type="ChEBI" id="CHEBI:60240"/>
        <label>2</label>
        <note>catalytic</note>
    </ligand>
</feature>
<evidence type="ECO:0000313" key="9">
    <source>
        <dbReference type="EMBL" id="ADH64726.1"/>
    </source>
</evidence>